<keyword evidence="8" id="KW-1185">Reference proteome</keyword>
<feature type="compositionally biased region" description="Gly residues" evidence="4">
    <location>
        <begin position="1015"/>
        <end position="1036"/>
    </location>
</feature>
<organism evidence="7 8">
    <name type="scientific">Chlamydomonas reinhardtii</name>
    <name type="common">Chlamydomonas smithii</name>
    <dbReference type="NCBI Taxonomy" id="3055"/>
    <lineage>
        <taxon>Eukaryota</taxon>
        <taxon>Viridiplantae</taxon>
        <taxon>Chlorophyta</taxon>
        <taxon>core chlorophytes</taxon>
        <taxon>Chlorophyceae</taxon>
        <taxon>CS clade</taxon>
        <taxon>Chlamydomonadales</taxon>
        <taxon>Chlamydomonadaceae</taxon>
        <taxon>Chlamydomonas</taxon>
    </lineage>
</organism>
<dbReference type="OrthoDB" id="1469196at2759"/>
<dbReference type="Proteomes" id="UP000006906">
    <property type="component" value="Chromosome 7"/>
</dbReference>
<feature type="compositionally biased region" description="Gly residues" evidence="4">
    <location>
        <begin position="456"/>
        <end position="468"/>
    </location>
</feature>
<dbReference type="Pfam" id="PF00271">
    <property type="entry name" value="Helicase_C"/>
    <property type="match status" value="1"/>
</dbReference>
<dbReference type="ExpressionAtlas" id="A0A2K3DIH2">
    <property type="expression patterns" value="differential"/>
</dbReference>
<dbReference type="InterPro" id="IPR051363">
    <property type="entry name" value="RLR_Helicase"/>
</dbReference>
<dbReference type="KEGG" id="cre:CHLRE_07g313000v5"/>
<dbReference type="RefSeq" id="XP_042922396.1">
    <property type="nucleotide sequence ID" value="XM_043063828.1"/>
</dbReference>
<name>A0A2K3DIH2_CHLRE</name>
<dbReference type="GeneID" id="5726507"/>
<protein>
    <submittedName>
        <fullName evidence="7">Uncharacterized protein</fullName>
    </submittedName>
</protein>
<dbReference type="InterPro" id="IPR014001">
    <property type="entry name" value="Helicase_ATP-bd"/>
</dbReference>
<evidence type="ECO:0000313" key="7">
    <source>
        <dbReference type="EMBL" id="PNW80329.1"/>
    </source>
</evidence>
<dbReference type="InterPro" id="IPR027417">
    <property type="entry name" value="P-loop_NTPase"/>
</dbReference>
<dbReference type="InParanoid" id="A0A2K3DIH2"/>
<feature type="region of interest" description="Disordered" evidence="4">
    <location>
        <begin position="1006"/>
        <end position="1048"/>
    </location>
</feature>
<feature type="domain" description="Helicase C-terminal" evidence="6">
    <location>
        <begin position="843"/>
        <end position="1018"/>
    </location>
</feature>
<dbReference type="PROSITE" id="PS51192">
    <property type="entry name" value="HELICASE_ATP_BIND_1"/>
    <property type="match status" value="1"/>
</dbReference>
<evidence type="ECO:0000313" key="8">
    <source>
        <dbReference type="Proteomes" id="UP000006906"/>
    </source>
</evidence>
<feature type="region of interest" description="Disordered" evidence="4">
    <location>
        <begin position="693"/>
        <end position="725"/>
    </location>
</feature>
<dbReference type="PANTHER" id="PTHR14074">
    <property type="entry name" value="HELICASE WITH DEATH DOMAIN-RELATED"/>
    <property type="match status" value="1"/>
</dbReference>
<evidence type="ECO:0000256" key="1">
    <source>
        <dbReference type="ARBA" id="ARBA00022741"/>
    </source>
</evidence>
<dbReference type="Gene3D" id="3.40.50.300">
    <property type="entry name" value="P-loop containing nucleotide triphosphate hydrolases"/>
    <property type="match status" value="2"/>
</dbReference>
<evidence type="ECO:0000256" key="2">
    <source>
        <dbReference type="ARBA" id="ARBA00022840"/>
    </source>
</evidence>
<dbReference type="InterPro" id="IPR011545">
    <property type="entry name" value="DEAD/DEAH_box_helicase_dom"/>
</dbReference>
<evidence type="ECO:0000256" key="3">
    <source>
        <dbReference type="SAM" id="Coils"/>
    </source>
</evidence>
<dbReference type="PANTHER" id="PTHR14074:SF16">
    <property type="entry name" value="ANTIVIRAL INNATE IMMUNE RESPONSE RECEPTOR RIG-I"/>
    <property type="match status" value="1"/>
</dbReference>
<dbReference type="SUPFAM" id="SSF52540">
    <property type="entry name" value="P-loop containing nucleoside triphosphate hydrolases"/>
    <property type="match status" value="1"/>
</dbReference>
<evidence type="ECO:0000259" key="5">
    <source>
        <dbReference type="PROSITE" id="PS51192"/>
    </source>
</evidence>
<accession>A0A2K3DIH2</accession>
<evidence type="ECO:0000259" key="6">
    <source>
        <dbReference type="PROSITE" id="PS51194"/>
    </source>
</evidence>
<dbReference type="SMART" id="SM00487">
    <property type="entry name" value="DEXDc"/>
    <property type="match status" value="1"/>
</dbReference>
<dbReference type="InterPro" id="IPR001650">
    <property type="entry name" value="Helicase_C-like"/>
</dbReference>
<feature type="compositionally biased region" description="Gly residues" evidence="4">
    <location>
        <begin position="702"/>
        <end position="720"/>
    </location>
</feature>
<feature type="coiled-coil region" evidence="3">
    <location>
        <begin position="620"/>
        <end position="671"/>
    </location>
</feature>
<sequence length="1048" mass="108356">MASVAAPAAAASEPCWTELLPPLAARGVLPGLPPLARLRNAVCAAMAPLAAPLPTTQPATAALFPASALLAAVEGCVADTAAIPPPARPAACLLVAAVAQEHYVRAHSTRARLLRTGWSEASAAAGSAATGAAAAASAAADDGSLRRFLTSQPPQVVALALQQALGEPDSQLGCLMNRVLQFGPEGVEVALRRTLMAVRSGDVHLSAGDGRRTLGGVFFKELGRLKAGAALQQAGEQVEAESDAVGLVLSSWGLPLTPQLLPPGGGRGGAAAATAARERYSRLCGGWRGNWLVCAPTGSGKTRVFVEVVRALVESRNQPAASSSSAASLGALVVVLAPTVVLTAQHAAYFLRAALPRTQVGAFSSDNPLSREAWTRVLHDTGRLAAGGGRGGGGGGGSHWVVVATAASFANLLQQRHAVMSQLDLLVLDEAHHCHDDHPYAQAMRHFRPHHPPPVGGRGGGGGDGGPRVLGATASPASEQSLAALHVRMTALLGLLGARLHAVEVEEVEAGEAGQAVLCEPVQSEVRVPMRAADRTMCQVLQVFALKAAADLGGSLQRLRPCGRIATSDLWQLQEGLVDAVRSSRAAAASDKPLATRLDTLGQWLAQGRAFAARYTCPHLELACRLLDLLRKALELAEEAGSEAALTYLARKAAALAREEAELEAAELQARQAGGGARAAYATAVARILLGGASSEDDDDNSGGGGSNGGNCSGNVGSDGGELPPLLQELGAAARRQQLPSGHQVAAALEAEWEASEGPRAGNSCDDVALRVSALTREMLVEGDGCVLPTGAPGAAGQAAGEALAMQLVRGCFASGVLQEVSRGWTCALANAATHRKYWALMEFLQRYRDADSGEGGCCHGIVFVKTRQAVYHLSDMIRRTAQLQHVEVYELVGHGGAAGRRTALDPHSDRHGRGMSGSEQQQVLRMFKDPSGSARCKVLVSTSAAEEGLDVPGCSWVVRYNAAATGIQLLQSRGRARLATAAATFVSILQEDTLDLRLHQKAREEERNMKEYCSGGGGGGGGGSGRREGQGGGGSEQSRPQGKKQRL</sequence>
<feature type="region of interest" description="Disordered" evidence="4">
    <location>
        <begin position="445"/>
        <end position="469"/>
    </location>
</feature>
<dbReference type="STRING" id="3055.A0A2K3DIH2"/>
<keyword evidence="1" id="KW-0547">Nucleotide-binding</keyword>
<dbReference type="AlphaFoldDB" id="A0A2K3DIH2"/>
<gene>
    <name evidence="7" type="ORF">CHLRE_07g313000v5</name>
</gene>
<proteinExistence type="predicted"/>
<evidence type="ECO:0000256" key="4">
    <source>
        <dbReference type="SAM" id="MobiDB-lite"/>
    </source>
</evidence>
<keyword evidence="3" id="KW-0175">Coiled coil</keyword>
<reference evidence="7 8" key="1">
    <citation type="journal article" date="2007" name="Science">
        <title>The Chlamydomonas genome reveals the evolution of key animal and plant functions.</title>
        <authorList>
            <person name="Merchant S.S."/>
            <person name="Prochnik S.E."/>
            <person name="Vallon O."/>
            <person name="Harris E.H."/>
            <person name="Karpowicz S.J."/>
            <person name="Witman G.B."/>
            <person name="Terry A."/>
            <person name="Salamov A."/>
            <person name="Fritz-Laylin L.K."/>
            <person name="Marechal-Drouard L."/>
            <person name="Marshall W.F."/>
            <person name="Qu L.H."/>
            <person name="Nelson D.R."/>
            <person name="Sanderfoot A.A."/>
            <person name="Spalding M.H."/>
            <person name="Kapitonov V.V."/>
            <person name="Ren Q."/>
            <person name="Ferris P."/>
            <person name="Lindquist E."/>
            <person name="Shapiro H."/>
            <person name="Lucas S.M."/>
            <person name="Grimwood J."/>
            <person name="Schmutz J."/>
            <person name="Cardol P."/>
            <person name="Cerutti H."/>
            <person name="Chanfreau G."/>
            <person name="Chen C.L."/>
            <person name="Cognat V."/>
            <person name="Croft M.T."/>
            <person name="Dent R."/>
            <person name="Dutcher S."/>
            <person name="Fernandez E."/>
            <person name="Fukuzawa H."/>
            <person name="Gonzalez-Ballester D."/>
            <person name="Gonzalez-Halphen D."/>
            <person name="Hallmann A."/>
            <person name="Hanikenne M."/>
            <person name="Hippler M."/>
            <person name="Inwood W."/>
            <person name="Jabbari K."/>
            <person name="Kalanon M."/>
            <person name="Kuras R."/>
            <person name="Lefebvre P.A."/>
            <person name="Lemaire S.D."/>
            <person name="Lobanov A.V."/>
            <person name="Lohr M."/>
            <person name="Manuell A."/>
            <person name="Meier I."/>
            <person name="Mets L."/>
            <person name="Mittag M."/>
            <person name="Mittelmeier T."/>
            <person name="Moroney J.V."/>
            <person name="Moseley J."/>
            <person name="Napoli C."/>
            <person name="Nedelcu A.M."/>
            <person name="Niyogi K."/>
            <person name="Novoselov S.V."/>
            <person name="Paulsen I.T."/>
            <person name="Pazour G."/>
            <person name="Purton S."/>
            <person name="Ral J.P."/>
            <person name="Riano-Pachon D.M."/>
            <person name="Riekhof W."/>
            <person name="Rymarquis L."/>
            <person name="Schroda M."/>
            <person name="Stern D."/>
            <person name="Umen J."/>
            <person name="Willows R."/>
            <person name="Wilson N."/>
            <person name="Zimmer S.L."/>
            <person name="Allmer J."/>
            <person name="Balk J."/>
            <person name="Bisova K."/>
            <person name="Chen C.J."/>
            <person name="Elias M."/>
            <person name="Gendler K."/>
            <person name="Hauser C."/>
            <person name="Lamb M.R."/>
            <person name="Ledford H."/>
            <person name="Long J.C."/>
            <person name="Minagawa J."/>
            <person name="Page M.D."/>
            <person name="Pan J."/>
            <person name="Pootakham W."/>
            <person name="Roje S."/>
            <person name="Rose A."/>
            <person name="Stahlberg E."/>
            <person name="Terauchi A.M."/>
            <person name="Yang P."/>
            <person name="Ball S."/>
            <person name="Bowler C."/>
            <person name="Dieckmann C.L."/>
            <person name="Gladyshev V.N."/>
            <person name="Green P."/>
            <person name="Jorgensen R."/>
            <person name="Mayfield S."/>
            <person name="Mueller-Roeber B."/>
            <person name="Rajamani S."/>
            <person name="Sayre R.T."/>
            <person name="Brokstein P."/>
            <person name="Dubchak I."/>
            <person name="Goodstein D."/>
            <person name="Hornick L."/>
            <person name="Huang Y.W."/>
            <person name="Jhaveri J."/>
            <person name="Luo Y."/>
            <person name="Martinez D."/>
            <person name="Ngau W.C."/>
            <person name="Otillar B."/>
            <person name="Poliakov A."/>
            <person name="Porter A."/>
            <person name="Szajkowski L."/>
            <person name="Werner G."/>
            <person name="Zhou K."/>
            <person name="Grigoriev I.V."/>
            <person name="Rokhsar D.S."/>
            <person name="Grossman A.R."/>
        </authorList>
    </citation>
    <scope>NUCLEOTIDE SEQUENCE [LARGE SCALE GENOMIC DNA]</scope>
    <source>
        <strain evidence="8">CC-503</strain>
    </source>
</reference>
<dbReference type="PROSITE" id="PS51194">
    <property type="entry name" value="HELICASE_CTER"/>
    <property type="match status" value="1"/>
</dbReference>
<feature type="domain" description="Helicase ATP-binding" evidence="5">
    <location>
        <begin position="290"/>
        <end position="494"/>
    </location>
</feature>
<dbReference type="Pfam" id="PF00270">
    <property type="entry name" value="DEAD"/>
    <property type="match status" value="1"/>
</dbReference>
<dbReference type="GO" id="GO:0003676">
    <property type="term" value="F:nucleic acid binding"/>
    <property type="evidence" value="ECO:0007669"/>
    <property type="project" value="InterPro"/>
</dbReference>
<keyword evidence="2" id="KW-0067">ATP-binding</keyword>
<dbReference type="SMART" id="SM00490">
    <property type="entry name" value="HELICc"/>
    <property type="match status" value="1"/>
</dbReference>
<dbReference type="Gramene" id="PNW80329">
    <property type="protein sequence ID" value="PNW80329"/>
    <property type="gene ID" value="CHLRE_07g313000v5"/>
</dbReference>
<dbReference type="GO" id="GO:0005737">
    <property type="term" value="C:cytoplasm"/>
    <property type="evidence" value="ECO:0000318"/>
    <property type="project" value="GO_Central"/>
</dbReference>
<dbReference type="EMBL" id="CM008968">
    <property type="protein sequence ID" value="PNW80329.1"/>
    <property type="molecule type" value="Genomic_DNA"/>
</dbReference>
<dbReference type="GO" id="GO:0005524">
    <property type="term" value="F:ATP binding"/>
    <property type="evidence" value="ECO:0007669"/>
    <property type="project" value="UniProtKB-KW"/>
</dbReference>